<protein>
    <recommendedName>
        <fullName evidence="6">Pentacotripeptide-repeat region of PRORP domain-containing protein</fullName>
    </recommendedName>
</protein>
<dbReference type="InterPro" id="IPR046960">
    <property type="entry name" value="PPR_At4g14850-like_plant"/>
</dbReference>
<dbReference type="FunCoup" id="A0A068UI81">
    <property type="interactions" value="444"/>
</dbReference>
<evidence type="ECO:0008006" key="6">
    <source>
        <dbReference type="Google" id="ProtNLM"/>
    </source>
</evidence>
<dbReference type="PROSITE" id="PS51375">
    <property type="entry name" value="PPR"/>
    <property type="match status" value="7"/>
</dbReference>
<comment type="similarity">
    <text evidence="2">Belongs to the PPR family. PCMP-E subfamily.</text>
</comment>
<feature type="repeat" description="PPR" evidence="3">
    <location>
        <begin position="263"/>
        <end position="293"/>
    </location>
</feature>
<dbReference type="AlphaFoldDB" id="A0A068UI81"/>
<dbReference type="Pfam" id="PF01535">
    <property type="entry name" value="PPR"/>
    <property type="match status" value="4"/>
</dbReference>
<evidence type="ECO:0000256" key="1">
    <source>
        <dbReference type="ARBA" id="ARBA00022737"/>
    </source>
</evidence>
<dbReference type="PANTHER" id="PTHR47926:SF545">
    <property type="entry name" value="PENTACOTRIPEPTIDE-REPEAT REGION OF PRORP DOMAIN-CONTAINING PROTEIN"/>
    <property type="match status" value="1"/>
</dbReference>
<dbReference type="OrthoDB" id="185373at2759"/>
<dbReference type="InterPro" id="IPR011990">
    <property type="entry name" value="TPR-like_helical_dom_sf"/>
</dbReference>
<dbReference type="NCBIfam" id="TIGR00756">
    <property type="entry name" value="PPR"/>
    <property type="match status" value="10"/>
</dbReference>
<organism evidence="4 5">
    <name type="scientific">Coffea canephora</name>
    <name type="common">Robusta coffee</name>
    <dbReference type="NCBI Taxonomy" id="49390"/>
    <lineage>
        <taxon>Eukaryota</taxon>
        <taxon>Viridiplantae</taxon>
        <taxon>Streptophyta</taxon>
        <taxon>Embryophyta</taxon>
        <taxon>Tracheophyta</taxon>
        <taxon>Spermatophyta</taxon>
        <taxon>Magnoliopsida</taxon>
        <taxon>eudicotyledons</taxon>
        <taxon>Gunneridae</taxon>
        <taxon>Pentapetalae</taxon>
        <taxon>asterids</taxon>
        <taxon>lamiids</taxon>
        <taxon>Gentianales</taxon>
        <taxon>Rubiaceae</taxon>
        <taxon>Ixoroideae</taxon>
        <taxon>Gardenieae complex</taxon>
        <taxon>Bertiereae - Coffeeae clade</taxon>
        <taxon>Coffeeae</taxon>
        <taxon>Coffea</taxon>
    </lineage>
</organism>
<keyword evidence="5" id="KW-1185">Reference proteome</keyword>
<feature type="repeat" description="PPR" evidence="3">
    <location>
        <begin position="366"/>
        <end position="396"/>
    </location>
</feature>
<dbReference type="InterPro" id="IPR002885">
    <property type="entry name" value="PPR_rpt"/>
</dbReference>
<dbReference type="OMA" id="QLIMQMP"/>
<dbReference type="Gramene" id="CDP08215">
    <property type="protein sequence ID" value="CDP08215"/>
    <property type="gene ID" value="GSCOC_T00026976001"/>
</dbReference>
<dbReference type="Pfam" id="PF20431">
    <property type="entry name" value="E_motif"/>
    <property type="match status" value="1"/>
</dbReference>
<accession>A0A068UI81</accession>
<dbReference type="PANTHER" id="PTHR47926">
    <property type="entry name" value="PENTATRICOPEPTIDE REPEAT-CONTAINING PROTEIN"/>
    <property type="match status" value="1"/>
</dbReference>
<dbReference type="SUPFAM" id="SSF48452">
    <property type="entry name" value="TPR-like"/>
    <property type="match status" value="2"/>
</dbReference>
<dbReference type="FunFam" id="1.25.40.10:FF:000090">
    <property type="entry name" value="Pentatricopeptide repeat-containing protein, chloroplastic"/>
    <property type="match status" value="1"/>
</dbReference>
<dbReference type="Gene3D" id="1.25.40.10">
    <property type="entry name" value="Tetratricopeptide repeat domain"/>
    <property type="match status" value="4"/>
</dbReference>
<dbReference type="GO" id="GO:0009451">
    <property type="term" value="P:RNA modification"/>
    <property type="evidence" value="ECO:0007669"/>
    <property type="project" value="InterPro"/>
</dbReference>
<dbReference type="InterPro" id="IPR046848">
    <property type="entry name" value="E_motif"/>
</dbReference>
<dbReference type="Pfam" id="PF13041">
    <property type="entry name" value="PPR_2"/>
    <property type="match status" value="3"/>
</dbReference>
<feature type="repeat" description="PPR" evidence="3">
    <location>
        <begin position="170"/>
        <end position="200"/>
    </location>
</feature>
<proteinExistence type="inferred from homology"/>
<dbReference type="GO" id="GO:0003723">
    <property type="term" value="F:RNA binding"/>
    <property type="evidence" value="ECO:0007669"/>
    <property type="project" value="InterPro"/>
</dbReference>
<feature type="repeat" description="PPR" evidence="3">
    <location>
        <begin position="201"/>
        <end position="235"/>
    </location>
</feature>
<evidence type="ECO:0000313" key="5">
    <source>
        <dbReference type="Proteomes" id="UP000295252"/>
    </source>
</evidence>
<name>A0A068UI81_COFCA</name>
<dbReference type="Proteomes" id="UP000295252">
    <property type="component" value="Chromosome X"/>
</dbReference>
<sequence>MQIPNFSALLTISLHIKQLKQIHGSILANGLDHLEPILIRQIIVSSGGFHQTHVTQYVKTILNHTQHRDVSPLGYAIRFLCQHGQFQDAVIFYVQLQRSGVFPNTYALSSIPKAYGKINCKNGGISVHCQVHKYGFASVVYVQTALLDFYSKMGDIKTAHKVFDEMSERNVVSWNAIISGYVKFGEFEMAQSVFDRMPERDIVSWNAILLGYAKAGKMDQAYVLFKEMPERGASSWNVMIRGYIDCGNIELARGFFDAMPKRNSISYITMISAYSKCGDVESAEKIFYEEEKKDQLLYNAMVACYAQNGRPKEALHLFDEMLQPILNIQPDKMTLASAISACSQLGDSNMGGRIESYMGEFGIRMDNYLSTALIDMHAKCGNIDKAIELFHRLEKKDIVAYSAIILGCGINGRGQDAIKLFEEMIDSNISPNSATITGILSAYNHAGLVEEGFDCFELMQKYGIIPGVDHYAIMVDLLGKAGRLEEAYELIKKMPMQPHSGVWGALLLACSVHNNVELGEIAAAKCFKLEPNSTGYCSLLSKIYVSSGKWDEATRLREAIEERSFNKVPGCSWIKPAEA</sequence>
<dbReference type="InParanoid" id="A0A068UI81"/>
<evidence type="ECO:0000256" key="3">
    <source>
        <dbReference type="PROSITE-ProRule" id="PRU00708"/>
    </source>
</evidence>
<feature type="repeat" description="PPR" evidence="3">
    <location>
        <begin position="432"/>
        <end position="466"/>
    </location>
</feature>
<reference evidence="5" key="1">
    <citation type="journal article" date="2014" name="Science">
        <title>The coffee genome provides insight into the convergent evolution of caffeine biosynthesis.</title>
        <authorList>
            <person name="Denoeud F."/>
            <person name="Carretero-Paulet L."/>
            <person name="Dereeper A."/>
            <person name="Droc G."/>
            <person name="Guyot R."/>
            <person name="Pietrella M."/>
            <person name="Zheng C."/>
            <person name="Alberti A."/>
            <person name="Anthony F."/>
            <person name="Aprea G."/>
            <person name="Aury J.M."/>
            <person name="Bento P."/>
            <person name="Bernard M."/>
            <person name="Bocs S."/>
            <person name="Campa C."/>
            <person name="Cenci A."/>
            <person name="Combes M.C."/>
            <person name="Crouzillat D."/>
            <person name="Da Silva C."/>
            <person name="Daddiego L."/>
            <person name="De Bellis F."/>
            <person name="Dussert S."/>
            <person name="Garsmeur O."/>
            <person name="Gayraud T."/>
            <person name="Guignon V."/>
            <person name="Jahn K."/>
            <person name="Jamilloux V."/>
            <person name="Joet T."/>
            <person name="Labadie K."/>
            <person name="Lan T."/>
            <person name="Leclercq J."/>
            <person name="Lepelley M."/>
            <person name="Leroy T."/>
            <person name="Li L.T."/>
            <person name="Librado P."/>
            <person name="Lopez L."/>
            <person name="Munoz A."/>
            <person name="Noel B."/>
            <person name="Pallavicini A."/>
            <person name="Perrotta G."/>
            <person name="Poncet V."/>
            <person name="Pot D."/>
            <person name="Priyono X."/>
            <person name="Rigoreau M."/>
            <person name="Rouard M."/>
            <person name="Rozas J."/>
            <person name="Tranchant-Dubreuil C."/>
            <person name="VanBuren R."/>
            <person name="Zhang Q."/>
            <person name="Andrade A.C."/>
            <person name="Argout X."/>
            <person name="Bertrand B."/>
            <person name="de Kochko A."/>
            <person name="Graziosi G."/>
            <person name="Henry R.J."/>
            <person name="Jayarama X."/>
            <person name="Ming R."/>
            <person name="Nagai C."/>
            <person name="Rounsley S."/>
            <person name="Sankoff D."/>
            <person name="Giuliano G."/>
            <person name="Albert V.A."/>
            <person name="Wincker P."/>
            <person name="Lashermes P."/>
        </authorList>
    </citation>
    <scope>NUCLEOTIDE SEQUENCE [LARGE SCALE GENOMIC DNA]</scope>
    <source>
        <strain evidence="5">cv. DH200-94</strain>
    </source>
</reference>
<evidence type="ECO:0000313" key="4">
    <source>
        <dbReference type="EMBL" id="CDP08215.1"/>
    </source>
</evidence>
<dbReference type="EMBL" id="HG739115">
    <property type="protein sequence ID" value="CDP08215.1"/>
    <property type="molecule type" value="Genomic_DNA"/>
</dbReference>
<feature type="repeat" description="PPR" evidence="3">
    <location>
        <begin position="397"/>
        <end position="431"/>
    </location>
</feature>
<dbReference type="PhylomeDB" id="A0A068UI81"/>
<evidence type="ECO:0000256" key="2">
    <source>
        <dbReference type="ARBA" id="ARBA00061659"/>
    </source>
</evidence>
<feature type="repeat" description="PPR" evidence="3">
    <location>
        <begin position="294"/>
        <end position="324"/>
    </location>
</feature>
<dbReference type="FunFam" id="1.25.40.10:FF:001214">
    <property type="entry name" value="Pentatricopeptide repeat-containing protein At2g20540"/>
    <property type="match status" value="1"/>
</dbReference>
<gene>
    <name evidence="4" type="ORF">GSCOC_T00026976001</name>
</gene>
<keyword evidence="1" id="KW-0677">Repeat</keyword>